<evidence type="ECO:0000256" key="2">
    <source>
        <dbReference type="ARBA" id="ARBA00012815"/>
    </source>
</evidence>
<evidence type="ECO:0000313" key="6">
    <source>
        <dbReference type="EMBL" id="KXN75091.1"/>
    </source>
</evidence>
<dbReference type="PANTHER" id="PTHR43707">
    <property type="entry name" value="HISTIDYL-TRNA SYNTHETASE"/>
    <property type="match status" value="1"/>
</dbReference>
<feature type="binding site" evidence="4">
    <location>
        <begin position="297"/>
        <end position="298"/>
    </location>
    <ligand>
        <name>L-histidine</name>
        <dbReference type="ChEBI" id="CHEBI:57595"/>
    </ligand>
</feature>
<sequence>MIYSRCLRTTIKNANSYSTTAQTVAQNPLKNAQKSSTKRIKGMSDYLGESMAKLNLIESEAKKVMQLYGYNKIATPILEPVELFNKGLGEGSEVVVGKELYELEDVKNGERIALRPEGTAGVVRAFINHDLKYQLPQKFYYFGPMFRRERPQKGRLRQFHQFGAECIGISSTFNDVELISQGYMLLKNLGLQDRVVLKINSIGDSKSRQNYVQALKSYLDPYKDQLSEFSKLKLDINPIKILDSKFSNDLKLISNGPQLLDYLNTSSSSHFEELQKELKIQGIPFEVDNNLVRGLDYYNDTVWEFVSKPGEKSLGESQCTVLGGGRYQGLIEKLEGKFDQSSEIPSIGWACGAERLSLMLNSIAQSAQTIRVIPMIHGTTAQYKDTIIASSHRLAAVLRNQNFASEVTFPTKNSAKFLAQLNSKFVIFIGEEEVKACQFTVKNWTTKEQFKAGEDGLVQLLKDQKA</sequence>
<dbReference type="InterPro" id="IPR036621">
    <property type="entry name" value="Anticodon-bd_dom_sf"/>
</dbReference>
<dbReference type="OrthoDB" id="1906957at2759"/>
<feature type="binding site" evidence="4">
    <location>
        <begin position="117"/>
        <end position="119"/>
    </location>
    <ligand>
        <name>L-histidine</name>
        <dbReference type="ChEBI" id="CHEBI:57595"/>
    </ligand>
</feature>
<dbReference type="Gene3D" id="3.30.930.10">
    <property type="entry name" value="Bira Bifunctional Protein, Domain 2"/>
    <property type="match status" value="1"/>
</dbReference>
<feature type="binding site" evidence="4">
    <location>
        <position position="147"/>
    </location>
    <ligand>
        <name>L-histidine</name>
        <dbReference type="ChEBI" id="CHEBI:57595"/>
    </ligand>
</feature>
<evidence type="ECO:0000256" key="4">
    <source>
        <dbReference type="PIRSR" id="PIRSR001549-1"/>
    </source>
</evidence>
<dbReference type="InterPro" id="IPR045864">
    <property type="entry name" value="aa-tRNA-synth_II/BPL/LPL"/>
</dbReference>
<dbReference type="EC" id="6.1.1.21" evidence="2"/>
<dbReference type="NCBIfam" id="TIGR00442">
    <property type="entry name" value="hisS"/>
    <property type="match status" value="1"/>
</dbReference>
<dbReference type="Gene3D" id="3.40.50.800">
    <property type="entry name" value="Anticodon-binding domain"/>
    <property type="match status" value="1"/>
</dbReference>
<name>A0A137PJH5_CONC2</name>
<dbReference type="PIRSF" id="PIRSF001549">
    <property type="entry name" value="His-tRNA_synth"/>
    <property type="match status" value="1"/>
</dbReference>
<feature type="binding site" evidence="4">
    <location>
        <position position="293"/>
    </location>
    <ligand>
        <name>L-histidine</name>
        <dbReference type="ChEBI" id="CHEBI:57595"/>
    </ligand>
</feature>
<dbReference type="STRING" id="796925.A0A137PJH5"/>
<dbReference type="Pfam" id="PF13393">
    <property type="entry name" value="tRNA-synt_His"/>
    <property type="match status" value="1"/>
</dbReference>
<dbReference type="AlphaFoldDB" id="A0A137PJH5"/>
<protein>
    <recommendedName>
        <fullName evidence="2">histidine--tRNA ligase</fullName>
        <ecNumber evidence="2">6.1.1.21</ecNumber>
    </recommendedName>
</protein>
<keyword evidence="6" id="KW-0030">Aminoacyl-tRNA synthetase</keyword>
<keyword evidence="6" id="KW-0436">Ligase</keyword>
<evidence type="ECO:0000259" key="5">
    <source>
        <dbReference type="PROSITE" id="PS50862"/>
    </source>
</evidence>
<feature type="domain" description="Aminoacyl-transfer RNA synthetases class-II family profile" evidence="5">
    <location>
        <begin position="57"/>
        <end position="374"/>
    </location>
</feature>
<dbReference type="GO" id="GO:0006427">
    <property type="term" value="P:histidyl-tRNA aminoacylation"/>
    <property type="evidence" value="ECO:0007669"/>
    <property type="project" value="InterPro"/>
</dbReference>
<accession>A0A137PJH5</accession>
<dbReference type="PROSITE" id="PS50862">
    <property type="entry name" value="AA_TRNA_LIGASE_II"/>
    <property type="match status" value="1"/>
</dbReference>
<evidence type="ECO:0000256" key="1">
    <source>
        <dbReference type="ARBA" id="ARBA00008226"/>
    </source>
</evidence>
<evidence type="ECO:0000313" key="7">
    <source>
        <dbReference type="Proteomes" id="UP000070444"/>
    </source>
</evidence>
<proteinExistence type="inferred from homology"/>
<feature type="binding site" evidence="4">
    <location>
        <position position="165"/>
    </location>
    <ligand>
        <name>L-histidine</name>
        <dbReference type="ChEBI" id="CHEBI:57595"/>
    </ligand>
</feature>
<keyword evidence="7" id="KW-1185">Reference proteome</keyword>
<comment type="similarity">
    <text evidence="1">Belongs to the class-II aminoacyl-tRNA synthetase family.</text>
</comment>
<organism evidence="6 7">
    <name type="scientific">Conidiobolus coronatus (strain ATCC 28846 / CBS 209.66 / NRRL 28638)</name>
    <name type="common">Delacroixia coronata</name>
    <dbReference type="NCBI Taxonomy" id="796925"/>
    <lineage>
        <taxon>Eukaryota</taxon>
        <taxon>Fungi</taxon>
        <taxon>Fungi incertae sedis</taxon>
        <taxon>Zoopagomycota</taxon>
        <taxon>Entomophthoromycotina</taxon>
        <taxon>Entomophthoromycetes</taxon>
        <taxon>Entomophthorales</taxon>
        <taxon>Ancylistaceae</taxon>
        <taxon>Conidiobolus</taxon>
    </lineage>
</organism>
<dbReference type="InterPro" id="IPR041715">
    <property type="entry name" value="HisRS-like_core"/>
</dbReference>
<dbReference type="Proteomes" id="UP000070444">
    <property type="component" value="Unassembled WGS sequence"/>
</dbReference>
<gene>
    <name evidence="6" type="ORF">CONCODRAFT_1885</name>
</gene>
<dbReference type="SUPFAM" id="SSF55681">
    <property type="entry name" value="Class II aaRS and biotin synthetases"/>
    <property type="match status" value="1"/>
</dbReference>
<comment type="catalytic activity">
    <reaction evidence="3">
        <text>tRNA(His) + L-histidine + ATP = L-histidyl-tRNA(His) + AMP + diphosphate + H(+)</text>
        <dbReference type="Rhea" id="RHEA:17313"/>
        <dbReference type="Rhea" id="RHEA-COMP:9665"/>
        <dbReference type="Rhea" id="RHEA-COMP:9689"/>
        <dbReference type="ChEBI" id="CHEBI:15378"/>
        <dbReference type="ChEBI" id="CHEBI:30616"/>
        <dbReference type="ChEBI" id="CHEBI:33019"/>
        <dbReference type="ChEBI" id="CHEBI:57595"/>
        <dbReference type="ChEBI" id="CHEBI:78442"/>
        <dbReference type="ChEBI" id="CHEBI:78527"/>
        <dbReference type="ChEBI" id="CHEBI:456215"/>
        <dbReference type="EC" id="6.1.1.21"/>
    </reaction>
</comment>
<evidence type="ECO:0000256" key="3">
    <source>
        <dbReference type="ARBA" id="ARBA00047639"/>
    </source>
</evidence>
<reference evidence="6 7" key="1">
    <citation type="journal article" date="2015" name="Genome Biol. Evol.">
        <title>Phylogenomic analyses indicate that early fungi evolved digesting cell walls of algal ancestors of land plants.</title>
        <authorList>
            <person name="Chang Y."/>
            <person name="Wang S."/>
            <person name="Sekimoto S."/>
            <person name="Aerts A.L."/>
            <person name="Choi C."/>
            <person name="Clum A."/>
            <person name="LaButti K.M."/>
            <person name="Lindquist E.A."/>
            <person name="Yee Ngan C."/>
            <person name="Ohm R.A."/>
            <person name="Salamov A.A."/>
            <person name="Grigoriev I.V."/>
            <person name="Spatafora J.W."/>
            <person name="Berbee M.L."/>
        </authorList>
    </citation>
    <scope>NUCLEOTIDE SEQUENCE [LARGE SCALE GENOMIC DNA]</scope>
    <source>
        <strain evidence="6 7">NRRL 28638</strain>
    </source>
</reference>
<dbReference type="GO" id="GO:0005737">
    <property type="term" value="C:cytoplasm"/>
    <property type="evidence" value="ECO:0007669"/>
    <property type="project" value="InterPro"/>
</dbReference>
<dbReference type="InterPro" id="IPR006195">
    <property type="entry name" value="aa-tRNA-synth_II"/>
</dbReference>
<dbReference type="InterPro" id="IPR015807">
    <property type="entry name" value="His-tRNA-ligase"/>
</dbReference>
<dbReference type="GO" id="GO:0004821">
    <property type="term" value="F:histidine-tRNA ligase activity"/>
    <property type="evidence" value="ECO:0007669"/>
    <property type="project" value="UniProtKB-EC"/>
</dbReference>
<dbReference type="GO" id="GO:0005524">
    <property type="term" value="F:ATP binding"/>
    <property type="evidence" value="ECO:0007669"/>
    <property type="project" value="InterPro"/>
</dbReference>
<dbReference type="CDD" id="cd00773">
    <property type="entry name" value="HisRS-like_core"/>
    <property type="match status" value="1"/>
</dbReference>
<dbReference type="PANTHER" id="PTHR43707:SF1">
    <property type="entry name" value="HISTIDINE--TRNA LIGASE, MITOCHONDRIAL-RELATED"/>
    <property type="match status" value="1"/>
</dbReference>
<dbReference type="SUPFAM" id="SSF52954">
    <property type="entry name" value="Class II aaRS ABD-related"/>
    <property type="match status" value="1"/>
</dbReference>
<dbReference type="HAMAP" id="MF_00127">
    <property type="entry name" value="His_tRNA_synth"/>
    <property type="match status" value="1"/>
</dbReference>
<dbReference type="EMBL" id="KQ964418">
    <property type="protein sequence ID" value="KXN75091.1"/>
    <property type="molecule type" value="Genomic_DNA"/>
</dbReference>
<dbReference type="InterPro" id="IPR004516">
    <property type="entry name" value="HisRS/HisZ"/>
</dbReference>
<feature type="binding site" evidence="4">
    <location>
        <position position="161"/>
    </location>
    <ligand>
        <name>L-histidine</name>
        <dbReference type="ChEBI" id="CHEBI:57595"/>
    </ligand>
</feature>